<gene>
    <name evidence="3" type="ORF">POM88_015422</name>
</gene>
<reference evidence="3" key="2">
    <citation type="submission" date="2023-05" db="EMBL/GenBank/DDBJ databases">
        <authorList>
            <person name="Schelkunov M.I."/>
        </authorList>
    </citation>
    <scope>NUCLEOTIDE SEQUENCE</scope>
    <source>
        <strain evidence="3">Hsosn_3</strain>
        <tissue evidence="3">Leaf</tissue>
    </source>
</reference>
<name>A0AAD8MW65_9APIA</name>
<organism evidence="3 4">
    <name type="scientific">Heracleum sosnowskyi</name>
    <dbReference type="NCBI Taxonomy" id="360622"/>
    <lineage>
        <taxon>Eukaryota</taxon>
        <taxon>Viridiplantae</taxon>
        <taxon>Streptophyta</taxon>
        <taxon>Embryophyta</taxon>
        <taxon>Tracheophyta</taxon>
        <taxon>Spermatophyta</taxon>
        <taxon>Magnoliopsida</taxon>
        <taxon>eudicotyledons</taxon>
        <taxon>Gunneridae</taxon>
        <taxon>Pentapetalae</taxon>
        <taxon>asterids</taxon>
        <taxon>campanulids</taxon>
        <taxon>Apiales</taxon>
        <taxon>Apiaceae</taxon>
        <taxon>Apioideae</taxon>
        <taxon>apioid superclade</taxon>
        <taxon>Tordylieae</taxon>
        <taxon>Tordyliinae</taxon>
        <taxon>Heracleum</taxon>
    </lineage>
</organism>
<protein>
    <recommendedName>
        <fullName evidence="2">F-box associated beta-propeller type 1 domain-containing protein</fullName>
    </recommendedName>
</protein>
<evidence type="ECO:0000256" key="1">
    <source>
        <dbReference type="SAM" id="MobiDB-lite"/>
    </source>
</evidence>
<proteinExistence type="predicted"/>
<dbReference type="AlphaFoldDB" id="A0AAD8MW65"/>
<feature type="region of interest" description="Disordered" evidence="1">
    <location>
        <begin position="222"/>
        <end position="260"/>
    </location>
</feature>
<sequence>MVDASEYFYGFCWDAVKKDFKVVITYSYNKSISDEGSHDSSYVYSCDSDSWSILLPHFPFSGRPVDRSTPSAIVNGMPYWTGCRNCGLTSRYLFSVLKFDVGRNEFRMLPQFERAGSGLFEFFLVNLEERIYALLYNTRCWDSFVNVRCFDERYGVWINMYTISPFLMYGGDHIVFGARGRLMCHDRKTNKNKDLGISGGYLRNCFSYQPSLVFLKGMKPTTSSRGFPGSDEEVRRTASGVGKRSKQWTKYGNRKRHRQL</sequence>
<keyword evidence="4" id="KW-1185">Reference proteome</keyword>
<dbReference type="EMBL" id="JAUIZM010000004">
    <property type="protein sequence ID" value="KAK1387244.1"/>
    <property type="molecule type" value="Genomic_DNA"/>
</dbReference>
<accession>A0AAD8MW65</accession>
<feature type="domain" description="F-box associated beta-propeller type 1" evidence="2">
    <location>
        <begin position="7"/>
        <end position="139"/>
    </location>
</feature>
<dbReference type="Pfam" id="PF07734">
    <property type="entry name" value="FBA_1"/>
    <property type="match status" value="1"/>
</dbReference>
<dbReference type="Proteomes" id="UP001237642">
    <property type="component" value="Unassembled WGS sequence"/>
</dbReference>
<evidence type="ECO:0000313" key="3">
    <source>
        <dbReference type="EMBL" id="KAK1387244.1"/>
    </source>
</evidence>
<evidence type="ECO:0000313" key="4">
    <source>
        <dbReference type="Proteomes" id="UP001237642"/>
    </source>
</evidence>
<reference evidence="3" key="1">
    <citation type="submission" date="2023-02" db="EMBL/GenBank/DDBJ databases">
        <title>Genome of toxic invasive species Heracleum sosnowskyi carries increased number of genes despite the absence of recent whole-genome duplications.</title>
        <authorList>
            <person name="Schelkunov M."/>
            <person name="Shtratnikova V."/>
            <person name="Makarenko M."/>
            <person name="Klepikova A."/>
            <person name="Omelchenko D."/>
            <person name="Novikova G."/>
            <person name="Obukhova E."/>
            <person name="Bogdanov V."/>
            <person name="Penin A."/>
            <person name="Logacheva M."/>
        </authorList>
    </citation>
    <scope>NUCLEOTIDE SEQUENCE</scope>
    <source>
        <strain evidence="3">Hsosn_3</strain>
        <tissue evidence="3">Leaf</tissue>
    </source>
</reference>
<comment type="caution">
    <text evidence="3">The sequence shown here is derived from an EMBL/GenBank/DDBJ whole genome shotgun (WGS) entry which is preliminary data.</text>
</comment>
<feature type="compositionally biased region" description="Basic residues" evidence="1">
    <location>
        <begin position="243"/>
        <end position="260"/>
    </location>
</feature>
<evidence type="ECO:0000259" key="2">
    <source>
        <dbReference type="Pfam" id="PF07734"/>
    </source>
</evidence>
<dbReference type="SUPFAM" id="SSF50965">
    <property type="entry name" value="Galactose oxidase, central domain"/>
    <property type="match status" value="1"/>
</dbReference>
<dbReference type="InterPro" id="IPR006527">
    <property type="entry name" value="F-box-assoc_dom_typ1"/>
</dbReference>
<dbReference type="InterPro" id="IPR011043">
    <property type="entry name" value="Gal_Oxase/kelch_b-propeller"/>
</dbReference>